<name>A0A4Z0RYV9_WEICO</name>
<gene>
    <name evidence="2" type="ORF">C6P11_02530</name>
</gene>
<dbReference type="AlphaFoldDB" id="A0A4Z0RYV9"/>
<feature type="coiled-coil region" evidence="1">
    <location>
        <begin position="60"/>
        <end position="150"/>
    </location>
</feature>
<protein>
    <submittedName>
        <fullName evidence="2">Uncharacterized protein</fullName>
    </submittedName>
</protein>
<dbReference type="RefSeq" id="WP_135518316.1">
    <property type="nucleotide sequence ID" value="NZ_PVSN01000016.1"/>
</dbReference>
<dbReference type="EMBL" id="PVSN01000016">
    <property type="protein sequence ID" value="TGE74963.1"/>
    <property type="molecule type" value="Genomic_DNA"/>
</dbReference>
<evidence type="ECO:0000313" key="2">
    <source>
        <dbReference type="EMBL" id="TGE74963.1"/>
    </source>
</evidence>
<comment type="caution">
    <text evidence="2">The sequence shown here is derived from an EMBL/GenBank/DDBJ whole genome shotgun (WGS) entry which is preliminary data.</text>
</comment>
<dbReference type="Proteomes" id="UP000297646">
    <property type="component" value="Unassembled WGS sequence"/>
</dbReference>
<proteinExistence type="predicted"/>
<organism evidence="2 3">
    <name type="scientific">Weissella confusa</name>
    <name type="common">Lactobacillus confusus</name>
    <dbReference type="NCBI Taxonomy" id="1583"/>
    <lineage>
        <taxon>Bacteria</taxon>
        <taxon>Bacillati</taxon>
        <taxon>Bacillota</taxon>
        <taxon>Bacilli</taxon>
        <taxon>Lactobacillales</taxon>
        <taxon>Lactobacillaceae</taxon>
        <taxon>Weissella</taxon>
    </lineage>
</organism>
<dbReference type="OrthoDB" id="9908669at2"/>
<sequence length="170" mass="19514">MRKFDSKAQLAKEIGITRATLYRRAGRLSINIEDLAEQGITEEDYQALTVDQSIGSVSSNAQQAKELARVQAEVERLIAENDRIAKDNERIERERLSVQNDKERLEKELIGVSEERDTLNTKYIEALEDAKAYADKFAQLADQSQRLQAQAQLQIDSEEHKKGFWSRLFK</sequence>
<keyword evidence="1" id="KW-0175">Coiled coil</keyword>
<evidence type="ECO:0000256" key="1">
    <source>
        <dbReference type="SAM" id="Coils"/>
    </source>
</evidence>
<accession>A0A4Z0RYV9</accession>
<evidence type="ECO:0000313" key="3">
    <source>
        <dbReference type="Proteomes" id="UP000297646"/>
    </source>
</evidence>
<reference evidence="2 3" key="1">
    <citation type="submission" date="2018-03" db="EMBL/GenBank/DDBJ databases">
        <title>Genome sequencing of Weissella confusa isolates.</title>
        <authorList>
            <person name="Kajala I."/>
            <person name="Baruah R."/>
            <person name="Bergsveinson J."/>
            <person name="Juvonen R."/>
            <person name="Ziola B."/>
        </authorList>
    </citation>
    <scope>NUCLEOTIDE SEQUENCE [LARGE SCALE GENOMIC DNA]</scope>
    <source>
        <strain evidence="2 3">VTT E-062653</strain>
    </source>
</reference>